<keyword evidence="3" id="KW-1185">Reference proteome</keyword>
<evidence type="ECO:0000259" key="1">
    <source>
        <dbReference type="PROSITE" id="PS51186"/>
    </source>
</evidence>
<evidence type="ECO:0000313" key="3">
    <source>
        <dbReference type="Proteomes" id="UP000031967"/>
    </source>
</evidence>
<accession>A0ABR5AGN9</accession>
<dbReference type="InterPro" id="IPR000182">
    <property type="entry name" value="GNAT_dom"/>
</dbReference>
<feature type="domain" description="N-acetyltransferase" evidence="1">
    <location>
        <begin position="7"/>
        <end position="172"/>
    </location>
</feature>
<evidence type="ECO:0000313" key="2">
    <source>
        <dbReference type="EMBL" id="KIL40115.1"/>
    </source>
</evidence>
<reference evidence="2 3" key="1">
    <citation type="submission" date="2014-12" db="EMBL/GenBank/DDBJ databases">
        <title>Draft genome sequence of Paenibacillus kamchatkensis strain B-2647.</title>
        <authorList>
            <person name="Karlyshev A.V."/>
            <person name="Kudryashova E.B."/>
        </authorList>
    </citation>
    <scope>NUCLEOTIDE SEQUENCE [LARGE SCALE GENOMIC DNA]</scope>
    <source>
        <strain evidence="2 3">VKM B-2647</strain>
    </source>
</reference>
<dbReference type="Gene3D" id="3.40.630.30">
    <property type="match status" value="1"/>
</dbReference>
<comment type="caution">
    <text evidence="2">The sequence shown here is derived from an EMBL/GenBank/DDBJ whole genome shotgun (WGS) entry which is preliminary data.</text>
</comment>
<dbReference type="EMBL" id="JXAK01000026">
    <property type="protein sequence ID" value="KIL40115.1"/>
    <property type="molecule type" value="Genomic_DNA"/>
</dbReference>
<dbReference type="Pfam" id="PF00583">
    <property type="entry name" value="Acetyltransf_1"/>
    <property type="match status" value="1"/>
</dbReference>
<dbReference type="Proteomes" id="UP000031967">
    <property type="component" value="Unassembled WGS sequence"/>
</dbReference>
<organism evidence="2 3">
    <name type="scientific">Gordoniibacillus kamchatkensis</name>
    <dbReference type="NCBI Taxonomy" id="1590651"/>
    <lineage>
        <taxon>Bacteria</taxon>
        <taxon>Bacillati</taxon>
        <taxon>Bacillota</taxon>
        <taxon>Bacilli</taxon>
        <taxon>Bacillales</taxon>
        <taxon>Paenibacillaceae</taxon>
        <taxon>Gordoniibacillus</taxon>
    </lineage>
</organism>
<dbReference type="InterPro" id="IPR016181">
    <property type="entry name" value="Acyl_CoA_acyltransferase"/>
</dbReference>
<dbReference type="PROSITE" id="PS51186">
    <property type="entry name" value="GNAT"/>
    <property type="match status" value="1"/>
</dbReference>
<dbReference type="CDD" id="cd04301">
    <property type="entry name" value="NAT_SF"/>
    <property type="match status" value="1"/>
</dbReference>
<sequence length="172" mass="19432">MGLTDSIDIRQMTREDVELVHRVFSEHQINKSMDYVLKCWEENVTGERITLAAFYNGQFAGSLHLLATSHYPYFAERGIPEINDFNVIPPLRKLGIGNALMEAAENIAKQQYGIVGIGVGLYDSYGSVQRLYAKRGYIPDGRGLMYNQQPVVPGSETRVDDDLNLYFTKTFS</sequence>
<dbReference type="RefSeq" id="WP_041048477.1">
    <property type="nucleotide sequence ID" value="NZ_JXAK01000026.1"/>
</dbReference>
<gene>
    <name evidence="2" type="ORF">SD70_15665</name>
</gene>
<dbReference type="SUPFAM" id="SSF55729">
    <property type="entry name" value="Acyl-CoA N-acyltransferases (Nat)"/>
    <property type="match status" value="1"/>
</dbReference>
<proteinExistence type="predicted"/>
<name>A0ABR5AGN9_9BACL</name>
<protein>
    <submittedName>
        <fullName evidence="2">GCN5 family acetyltransferase</fullName>
    </submittedName>
</protein>